<dbReference type="NCBIfam" id="NF033516">
    <property type="entry name" value="transpos_IS3"/>
    <property type="match status" value="1"/>
</dbReference>
<dbReference type="InterPro" id="IPR048020">
    <property type="entry name" value="Transpos_IS3"/>
</dbReference>
<comment type="caution">
    <text evidence="2">The sequence shown here is derived from an EMBL/GenBank/DDBJ whole genome shotgun (WGS) entry which is preliminary data.</text>
</comment>
<sequence>MGDITYLPLQNGSWAYLAAFQDVYTKRVVGWQVLGSMPEELVVSALRRALLSRQPAKGLLVHSDRGGQYGGNGYRGLLTKWQAMRSMSRKGECYDNAQAESLWSRVKTEVLLGRSAFASLTEAQADLTIYFDYYNQQRRHSALGYECPHTFEQQALLTKTQFCLN</sequence>
<protein>
    <recommendedName>
        <fullName evidence="1">Integrase catalytic domain-containing protein</fullName>
    </recommendedName>
</protein>
<organism evidence="2 3">
    <name type="scientific">Hymenobacter cavernae</name>
    <dbReference type="NCBI Taxonomy" id="2044852"/>
    <lineage>
        <taxon>Bacteria</taxon>
        <taxon>Pseudomonadati</taxon>
        <taxon>Bacteroidota</taxon>
        <taxon>Cytophagia</taxon>
        <taxon>Cytophagales</taxon>
        <taxon>Hymenobacteraceae</taxon>
        <taxon>Hymenobacter</taxon>
    </lineage>
</organism>
<dbReference type="InterPro" id="IPR012337">
    <property type="entry name" value="RNaseH-like_sf"/>
</dbReference>
<dbReference type="RefSeq" id="WP_188816394.1">
    <property type="nucleotide sequence ID" value="NZ_BMHT01000017.1"/>
</dbReference>
<dbReference type="Pfam" id="PF13333">
    <property type="entry name" value="rve_2"/>
    <property type="match status" value="1"/>
</dbReference>
<gene>
    <name evidence="2" type="ORF">GCM10011383_45390</name>
</gene>
<name>A0ABQ1UZ42_9BACT</name>
<dbReference type="Gene3D" id="3.30.420.10">
    <property type="entry name" value="Ribonuclease H-like superfamily/Ribonuclease H"/>
    <property type="match status" value="1"/>
</dbReference>
<reference evidence="3" key="1">
    <citation type="journal article" date="2019" name="Int. J. Syst. Evol. Microbiol.">
        <title>The Global Catalogue of Microorganisms (GCM) 10K type strain sequencing project: providing services to taxonomists for standard genome sequencing and annotation.</title>
        <authorList>
            <consortium name="The Broad Institute Genomics Platform"/>
            <consortium name="The Broad Institute Genome Sequencing Center for Infectious Disease"/>
            <person name="Wu L."/>
            <person name="Ma J."/>
        </authorList>
    </citation>
    <scope>NUCLEOTIDE SEQUENCE [LARGE SCALE GENOMIC DNA]</scope>
    <source>
        <strain evidence="3">CGMCC 1.15197</strain>
    </source>
</reference>
<keyword evidence="3" id="KW-1185">Reference proteome</keyword>
<dbReference type="InterPro" id="IPR050900">
    <property type="entry name" value="Transposase_IS3/IS150/IS904"/>
</dbReference>
<dbReference type="Pfam" id="PF00665">
    <property type="entry name" value="rve"/>
    <property type="match status" value="1"/>
</dbReference>
<evidence type="ECO:0000259" key="1">
    <source>
        <dbReference type="PROSITE" id="PS50994"/>
    </source>
</evidence>
<dbReference type="PANTHER" id="PTHR46889">
    <property type="entry name" value="TRANSPOSASE INSF FOR INSERTION SEQUENCE IS3B-RELATED"/>
    <property type="match status" value="1"/>
</dbReference>
<dbReference type="Proteomes" id="UP000632273">
    <property type="component" value="Unassembled WGS sequence"/>
</dbReference>
<evidence type="ECO:0000313" key="2">
    <source>
        <dbReference type="EMBL" id="GGF28593.1"/>
    </source>
</evidence>
<evidence type="ECO:0000313" key="3">
    <source>
        <dbReference type="Proteomes" id="UP000632273"/>
    </source>
</evidence>
<dbReference type="EMBL" id="BMHT01000017">
    <property type="protein sequence ID" value="GGF28593.1"/>
    <property type="molecule type" value="Genomic_DNA"/>
</dbReference>
<feature type="domain" description="Integrase catalytic" evidence="1">
    <location>
        <begin position="1"/>
        <end position="155"/>
    </location>
</feature>
<proteinExistence type="predicted"/>
<dbReference type="PROSITE" id="PS50994">
    <property type="entry name" value="INTEGRASE"/>
    <property type="match status" value="1"/>
</dbReference>
<dbReference type="InterPro" id="IPR001584">
    <property type="entry name" value="Integrase_cat-core"/>
</dbReference>
<dbReference type="PANTHER" id="PTHR46889:SF4">
    <property type="entry name" value="TRANSPOSASE INSO FOR INSERTION SEQUENCE ELEMENT IS911B-RELATED"/>
    <property type="match status" value="1"/>
</dbReference>
<dbReference type="InterPro" id="IPR036397">
    <property type="entry name" value="RNaseH_sf"/>
</dbReference>
<accession>A0ABQ1UZ42</accession>
<dbReference type="SUPFAM" id="SSF53098">
    <property type="entry name" value="Ribonuclease H-like"/>
    <property type="match status" value="1"/>
</dbReference>